<feature type="region of interest" description="Disordered" evidence="1">
    <location>
        <begin position="130"/>
        <end position="234"/>
    </location>
</feature>
<dbReference type="Proteomes" id="UP000020467">
    <property type="component" value="Unassembled WGS sequence"/>
</dbReference>
<proteinExistence type="predicted"/>
<comment type="caution">
    <text evidence="2">The sequence shown here is derived from an EMBL/GenBank/DDBJ whole genome shotgun (WGS) entry which is preliminary data.</text>
</comment>
<evidence type="ECO:0000313" key="3">
    <source>
        <dbReference type="Proteomes" id="UP000020467"/>
    </source>
</evidence>
<evidence type="ECO:0000313" key="2">
    <source>
        <dbReference type="EMBL" id="EXF78416.1"/>
    </source>
</evidence>
<protein>
    <submittedName>
        <fullName evidence="2">Uncharacterized protein</fullName>
    </submittedName>
</protein>
<accession>A0A010RDW3</accession>
<evidence type="ECO:0000256" key="1">
    <source>
        <dbReference type="SAM" id="MobiDB-lite"/>
    </source>
</evidence>
<keyword evidence="3" id="KW-1185">Reference proteome</keyword>
<dbReference type="EMBL" id="JARH01000650">
    <property type="protein sequence ID" value="EXF78416.1"/>
    <property type="molecule type" value="Genomic_DNA"/>
</dbReference>
<dbReference type="HOGENOM" id="CLU_1026750_0_0_1"/>
<gene>
    <name evidence="2" type="ORF">CFIO01_11714</name>
</gene>
<organism evidence="2 3">
    <name type="scientific">Colletotrichum fioriniae PJ7</name>
    <dbReference type="NCBI Taxonomy" id="1445577"/>
    <lineage>
        <taxon>Eukaryota</taxon>
        <taxon>Fungi</taxon>
        <taxon>Dikarya</taxon>
        <taxon>Ascomycota</taxon>
        <taxon>Pezizomycotina</taxon>
        <taxon>Sordariomycetes</taxon>
        <taxon>Hypocreomycetidae</taxon>
        <taxon>Glomerellales</taxon>
        <taxon>Glomerellaceae</taxon>
        <taxon>Colletotrichum</taxon>
        <taxon>Colletotrichum acutatum species complex</taxon>
    </lineage>
</organism>
<sequence>MQPRSFPFIEARLRISRRLGDFAINILKRSGEAVEEIQGLVLSVLQLRVLELVLVPLVLSPLALAPLTLAPLTLAPLVLVPVGIHIATGSDNEVRSYRTFRDALRADKDKLQGEIDEYRRRLATAENEIARLRTQQAVPEVQRPETSPSLGMRESVDDRDDGGIGFPIQVSSGPTSDDDPTESESSRSSEPLRPAANDSPDIPETPMKHRTPPPSHRVPSSLRLRRGETKETRGSWYNSIIQIDLPTQVRKMRKRSAPIRIWARFGKRNRP</sequence>
<dbReference type="AlphaFoldDB" id="A0A010RDW3"/>
<dbReference type="KEGG" id="cfj:CFIO01_11714"/>
<reference evidence="2 3" key="1">
    <citation type="submission" date="2014-02" db="EMBL/GenBank/DDBJ databases">
        <title>The genome sequence of Colletotrichum fioriniae PJ7.</title>
        <authorList>
            <person name="Baroncelli R."/>
            <person name="Thon M.R."/>
        </authorList>
    </citation>
    <scope>NUCLEOTIDE SEQUENCE [LARGE SCALE GENOMIC DNA]</scope>
    <source>
        <strain evidence="2 3">PJ7</strain>
    </source>
</reference>
<name>A0A010RDW3_9PEZI</name>